<evidence type="ECO:0000256" key="4">
    <source>
        <dbReference type="ARBA" id="ARBA00022833"/>
    </source>
</evidence>
<gene>
    <name evidence="6" type="ORF">QU481_02195</name>
</gene>
<keyword evidence="3" id="KW-0378">Hydrolase</keyword>
<proteinExistence type="predicted"/>
<dbReference type="InterPro" id="IPR055438">
    <property type="entry name" value="AstE_AspA_cat"/>
</dbReference>
<evidence type="ECO:0000256" key="2">
    <source>
        <dbReference type="ARBA" id="ARBA00022723"/>
    </source>
</evidence>
<keyword evidence="4" id="KW-0862">Zinc</keyword>
<dbReference type="PANTHER" id="PTHR37326">
    <property type="entry name" value="BLL3975 PROTEIN"/>
    <property type="match status" value="1"/>
</dbReference>
<protein>
    <submittedName>
        <fullName evidence="6">M14 family metallopeptidase</fullName>
    </submittedName>
</protein>
<dbReference type="SUPFAM" id="SSF53187">
    <property type="entry name" value="Zn-dependent exopeptidases"/>
    <property type="match status" value="1"/>
</dbReference>
<evidence type="ECO:0000259" key="5">
    <source>
        <dbReference type="Pfam" id="PF24827"/>
    </source>
</evidence>
<keyword evidence="2" id="KW-0479">Metal-binding</keyword>
<name>A0ABT7XJF7_9NEIS</name>
<dbReference type="EMBL" id="JAUEDK010000003">
    <property type="protein sequence ID" value="MDN0073704.1"/>
    <property type="molecule type" value="Genomic_DNA"/>
</dbReference>
<comment type="caution">
    <text evidence="6">The sequence shown here is derived from an EMBL/GenBank/DDBJ whole genome shotgun (WGS) entry which is preliminary data.</text>
</comment>
<evidence type="ECO:0000313" key="6">
    <source>
        <dbReference type="EMBL" id="MDN0073704.1"/>
    </source>
</evidence>
<dbReference type="PANTHER" id="PTHR37326:SF1">
    <property type="entry name" value="BLL3975 PROTEIN"/>
    <property type="match status" value="1"/>
</dbReference>
<organism evidence="6 7">
    <name type="scientific">Crenobacter oryzisoli</name>
    <dbReference type="NCBI Taxonomy" id="3056844"/>
    <lineage>
        <taxon>Bacteria</taxon>
        <taxon>Pseudomonadati</taxon>
        <taxon>Pseudomonadota</taxon>
        <taxon>Betaproteobacteria</taxon>
        <taxon>Neisseriales</taxon>
        <taxon>Neisseriaceae</taxon>
        <taxon>Crenobacter</taxon>
    </lineage>
</organism>
<sequence>MHIQQHPLVSPSCGTQRHVTSFHFGAARAGGWPRKVYIQSSLHADEIPGMLVSHYLRELLTKAEAEQRLLGEIVLVPVANPIGLSQSLLQQPIGRFELGSGENFNRHYLSPGAELAERLAGKLGPDAAANKRLIRQELGELLAAATPTTELESLRLTLHRLAHDADLVIDLHCEWEGLMHIYAARGQWERVEELARYLECPVSLLADHYGDTPFDEAIFMPWQELRRRFPDHPIPYDSVAVTVELRGQQDVTAELAQKDAAAIYASLVRAGLVEDDVPPPAPLPYPTTPLEGSETMKAPSYGVLVLRLPLGSWVSEGELVAQIVDPVAGRTTDVHSPTEGLLYATVRKRYVMTGDSVAKVAGKAILKKGKLLDA</sequence>
<dbReference type="Proteomes" id="UP001168540">
    <property type="component" value="Unassembled WGS sequence"/>
</dbReference>
<dbReference type="Pfam" id="PF24827">
    <property type="entry name" value="AstE_AspA_cat"/>
    <property type="match status" value="1"/>
</dbReference>
<feature type="domain" description="Succinylglutamate desuccinylase/Aspartoacylase catalytic" evidence="5">
    <location>
        <begin position="34"/>
        <end position="265"/>
    </location>
</feature>
<evidence type="ECO:0000256" key="3">
    <source>
        <dbReference type="ARBA" id="ARBA00022801"/>
    </source>
</evidence>
<reference evidence="6" key="1">
    <citation type="submission" date="2023-06" db="EMBL/GenBank/DDBJ databases">
        <authorList>
            <person name="Zhang S."/>
        </authorList>
    </citation>
    <scope>NUCLEOTIDE SEQUENCE</scope>
    <source>
        <strain evidence="6">SG2303</strain>
    </source>
</reference>
<keyword evidence="7" id="KW-1185">Reference proteome</keyword>
<accession>A0ABT7XJF7</accession>
<dbReference type="CDD" id="cd06250">
    <property type="entry name" value="M14_PaAOTO_like"/>
    <property type="match status" value="1"/>
</dbReference>
<dbReference type="InterPro" id="IPR053138">
    <property type="entry name" value="N-alpha-Ac-DABA_deacetylase"/>
</dbReference>
<dbReference type="RefSeq" id="WP_289828238.1">
    <property type="nucleotide sequence ID" value="NZ_JAUEDK010000003.1"/>
</dbReference>
<dbReference type="Gene3D" id="3.40.630.10">
    <property type="entry name" value="Zn peptidases"/>
    <property type="match status" value="1"/>
</dbReference>
<evidence type="ECO:0000313" key="7">
    <source>
        <dbReference type="Proteomes" id="UP001168540"/>
    </source>
</evidence>
<comment type="cofactor">
    <cofactor evidence="1">
        <name>Zn(2+)</name>
        <dbReference type="ChEBI" id="CHEBI:29105"/>
    </cofactor>
</comment>
<evidence type="ECO:0000256" key="1">
    <source>
        <dbReference type="ARBA" id="ARBA00001947"/>
    </source>
</evidence>